<keyword evidence="2" id="KW-1185">Reference proteome</keyword>
<sequence length="200" mass="20996">MLAEVWDAINGGDNARARALLEADPALLASDAGQMALGYALAHAGLFAEGRAVYARLRDAHAGEPREHLYVHQLGMVERLAGDLHAALRLFGHERELIGSLPPAERAFKRAVNGYELGLCRLALGEGEAARAALAAALADAREADDPMTRGCVHRALGDLAAGSGDPDTARAEYGQAHADFQEAGDERAAAEVRARGAAL</sequence>
<dbReference type="Proteomes" id="UP000525389">
    <property type="component" value="Unassembled WGS sequence"/>
</dbReference>
<dbReference type="RefSeq" id="WP_184024803.1">
    <property type="nucleotide sequence ID" value="NZ_JACHFN010000001.1"/>
</dbReference>
<name>A0A7W8LNT1_9DEIO</name>
<dbReference type="SUPFAM" id="SSF48452">
    <property type="entry name" value="TPR-like"/>
    <property type="match status" value="1"/>
</dbReference>
<gene>
    <name evidence="1" type="ORF">HNQ09_000448</name>
</gene>
<evidence type="ECO:0000313" key="1">
    <source>
        <dbReference type="EMBL" id="MBB5233031.1"/>
    </source>
</evidence>
<dbReference type="Gene3D" id="1.25.40.10">
    <property type="entry name" value="Tetratricopeptide repeat domain"/>
    <property type="match status" value="1"/>
</dbReference>
<evidence type="ECO:0000313" key="2">
    <source>
        <dbReference type="Proteomes" id="UP000525389"/>
    </source>
</evidence>
<organism evidence="1 2">
    <name type="scientific">Deinococcus budaensis</name>
    <dbReference type="NCBI Taxonomy" id="1665626"/>
    <lineage>
        <taxon>Bacteria</taxon>
        <taxon>Thermotogati</taxon>
        <taxon>Deinococcota</taxon>
        <taxon>Deinococci</taxon>
        <taxon>Deinococcales</taxon>
        <taxon>Deinococcaceae</taxon>
        <taxon>Deinococcus</taxon>
    </lineage>
</organism>
<dbReference type="AlphaFoldDB" id="A0A7W8LNT1"/>
<dbReference type="EMBL" id="JACHFN010000001">
    <property type="protein sequence ID" value="MBB5233031.1"/>
    <property type="molecule type" value="Genomic_DNA"/>
</dbReference>
<comment type="caution">
    <text evidence="1">The sequence shown here is derived from an EMBL/GenBank/DDBJ whole genome shotgun (WGS) entry which is preliminary data.</text>
</comment>
<proteinExistence type="predicted"/>
<dbReference type="InterPro" id="IPR011990">
    <property type="entry name" value="TPR-like_helical_dom_sf"/>
</dbReference>
<protein>
    <submittedName>
        <fullName evidence="1">Tetratricopeptide (TPR) repeat protein</fullName>
    </submittedName>
</protein>
<accession>A0A7W8LNT1</accession>
<reference evidence="1 2" key="1">
    <citation type="submission" date="2020-08" db="EMBL/GenBank/DDBJ databases">
        <title>Genomic Encyclopedia of Type Strains, Phase IV (KMG-IV): sequencing the most valuable type-strain genomes for metagenomic binning, comparative biology and taxonomic classification.</title>
        <authorList>
            <person name="Goeker M."/>
        </authorList>
    </citation>
    <scope>NUCLEOTIDE SEQUENCE [LARGE SCALE GENOMIC DNA]</scope>
    <source>
        <strain evidence="1 2">DSM 101791</strain>
    </source>
</reference>